<feature type="compositionally biased region" description="Basic and acidic residues" evidence="1">
    <location>
        <begin position="8"/>
        <end position="22"/>
    </location>
</feature>
<keyword evidence="3" id="KW-1185">Reference proteome</keyword>
<dbReference type="EMBL" id="AQPN01000125">
    <property type="protein sequence ID" value="EOR93231.1"/>
    <property type="molecule type" value="Genomic_DNA"/>
</dbReference>
<dbReference type="AlphaFoldDB" id="R9GNG4"/>
<evidence type="ECO:0000256" key="1">
    <source>
        <dbReference type="SAM" id="MobiDB-lite"/>
    </source>
</evidence>
<organism evidence="2 3">
    <name type="scientific">Arcticibacter svalbardensis MN12-7</name>
    <dbReference type="NCBI Taxonomy" id="1150600"/>
    <lineage>
        <taxon>Bacteria</taxon>
        <taxon>Pseudomonadati</taxon>
        <taxon>Bacteroidota</taxon>
        <taxon>Sphingobacteriia</taxon>
        <taxon>Sphingobacteriales</taxon>
        <taxon>Sphingobacteriaceae</taxon>
        <taxon>Arcticibacter</taxon>
    </lineage>
</organism>
<name>R9GNG4_9SPHI</name>
<evidence type="ECO:0000313" key="2">
    <source>
        <dbReference type="EMBL" id="EOR93231.1"/>
    </source>
</evidence>
<comment type="caution">
    <text evidence="2">The sequence shown here is derived from an EMBL/GenBank/DDBJ whole genome shotgun (WGS) entry which is preliminary data.</text>
</comment>
<reference evidence="2 3" key="1">
    <citation type="journal article" date="2013" name="Genome Announc.">
        <title>Draft Genome Sequence of Arcticibacter svalbardensis Strain MN12-7T, a Member of the Family Sphingobacteriaceae Isolated from an Arctic Soil Sample.</title>
        <authorList>
            <person name="Shivaji S."/>
            <person name="Ara S."/>
            <person name="Prasad S."/>
            <person name="Manasa B.P."/>
            <person name="Begum Z."/>
            <person name="Singh A."/>
            <person name="Kumar Pinnaka A."/>
        </authorList>
    </citation>
    <scope>NUCLEOTIDE SEQUENCE [LARGE SCALE GENOMIC DNA]</scope>
    <source>
        <strain evidence="2 3">MN12-7</strain>
    </source>
</reference>
<protein>
    <submittedName>
        <fullName evidence="2">Uncharacterized protein</fullName>
    </submittedName>
</protein>
<sequence length="41" mass="4556">MPSADLPIEEKPAVKKDKDDAPKPAYKPRFSAGTMKPKKED</sequence>
<evidence type="ECO:0000313" key="3">
    <source>
        <dbReference type="Proteomes" id="UP000014174"/>
    </source>
</evidence>
<gene>
    <name evidence="2" type="ORF">ADIARSV_3650</name>
</gene>
<proteinExistence type="predicted"/>
<dbReference type="Proteomes" id="UP000014174">
    <property type="component" value="Unassembled WGS sequence"/>
</dbReference>
<dbReference type="RefSeq" id="WP_016196875.1">
    <property type="nucleotide sequence ID" value="NZ_AQPN01000125.1"/>
</dbReference>
<accession>R9GNG4</accession>
<feature type="region of interest" description="Disordered" evidence="1">
    <location>
        <begin position="1"/>
        <end position="41"/>
    </location>
</feature>